<dbReference type="CDD" id="cd21809">
    <property type="entry name" value="ABC-2_lan_permease-like"/>
    <property type="match status" value="1"/>
</dbReference>
<feature type="transmembrane region" description="Helical" evidence="1">
    <location>
        <begin position="190"/>
        <end position="208"/>
    </location>
</feature>
<keyword evidence="1" id="KW-1133">Transmembrane helix</keyword>
<dbReference type="RefSeq" id="WP_092767829.1">
    <property type="nucleotide sequence ID" value="NZ_FOHS01000001.1"/>
</dbReference>
<evidence type="ECO:0008006" key="4">
    <source>
        <dbReference type="Google" id="ProtNLM"/>
    </source>
</evidence>
<feature type="transmembrane region" description="Helical" evidence="1">
    <location>
        <begin position="31"/>
        <end position="52"/>
    </location>
</feature>
<dbReference type="AlphaFoldDB" id="A0A1H9ZST3"/>
<dbReference type="OrthoDB" id="5946463at2"/>
<feature type="transmembrane region" description="Helical" evidence="1">
    <location>
        <begin position="165"/>
        <end position="183"/>
    </location>
</feature>
<evidence type="ECO:0000313" key="2">
    <source>
        <dbReference type="EMBL" id="SES84294.1"/>
    </source>
</evidence>
<evidence type="ECO:0000313" key="3">
    <source>
        <dbReference type="Proteomes" id="UP000198697"/>
    </source>
</evidence>
<keyword evidence="1" id="KW-0472">Membrane</keyword>
<keyword evidence="1" id="KW-0812">Transmembrane</keyword>
<feature type="transmembrane region" description="Helical" evidence="1">
    <location>
        <begin position="118"/>
        <end position="145"/>
    </location>
</feature>
<feature type="transmembrane region" description="Helical" evidence="1">
    <location>
        <begin position="245"/>
        <end position="263"/>
    </location>
</feature>
<organism evidence="2 3">
    <name type="scientific">Hymenobacter actinosclerus</name>
    <dbReference type="NCBI Taxonomy" id="82805"/>
    <lineage>
        <taxon>Bacteria</taxon>
        <taxon>Pseudomonadati</taxon>
        <taxon>Bacteroidota</taxon>
        <taxon>Cytophagia</taxon>
        <taxon>Cytophagales</taxon>
        <taxon>Hymenobacteraceae</taxon>
        <taxon>Hymenobacter</taxon>
    </lineage>
</organism>
<feature type="transmembrane region" description="Helical" evidence="1">
    <location>
        <begin position="72"/>
        <end position="94"/>
    </location>
</feature>
<name>A0A1H9ZST3_9BACT</name>
<dbReference type="Proteomes" id="UP000198697">
    <property type="component" value="Unassembled WGS sequence"/>
</dbReference>
<accession>A0A1H9ZST3</accession>
<dbReference type="STRING" id="82805.SAMN04487998_0441"/>
<protein>
    <recommendedName>
        <fullName evidence="4">ABC-2 family transporter protein</fullName>
    </recommendedName>
</protein>
<sequence length="269" mass="29071">MEYALPTAPGPLTQLGRALVADSLKLRRTAVLWLALGGGALPVLLNLLIFYFKGQYIIKPGENPWPQYISMSWQTASVLLGFFLVLLSGLVVNLENRGGWRQLLAQPVSRSSVFLSKLLLLLGLNAVAQLIYVGLLLAAGVLLGAVRPALGFQHNTIDLLPMLRMLGHTYLATLGILGIQYALALAFRGFVGPLAVGIAGIVSALTLLRWEHIDLVPYAAPNVVLRLLEFKSGFTVAAALSSAEWYSLGWFALAVLAGYVLLLRRPVTD</sequence>
<gene>
    <name evidence="2" type="ORF">SAMN04487998_0441</name>
</gene>
<evidence type="ECO:0000256" key="1">
    <source>
        <dbReference type="SAM" id="Phobius"/>
    </source>
</evidence>
<keyword evidence="3" id="KW-1185">Reference proteome</keyword>
<proteinExistence type="predicted"/>
<dbReference type="EMBL" id="FOHS01000001">
    <property type="protein sequence ID" value="SES84294.1"/>
    <property type="molecule type" value="Genomic_DNA"/>
</dbReference>
<reference evidence="3" key="1">
    <citation type="submission" date="2016-10" db="EMBL/GenBank/DDBJ databases">
        <authorList>
            <person name="Varghese N."/>
            <person name="Submissions S."/>
        </authorList>
    </citation>
    <scope>NUCLEOTIDE SEQUENCE [LARGE SCALE GENOMIC DNA]</scope>
    <source>
        <strain evidence="3">DSM 15310</strain>
    </source>
</reference>
<dbReference type="Pfam" id="PF12730">
    <property type="entry name" value="ABC2_membrane_4"/>
    <property type="match status" value="1"/>
</dbReference>